<name>A0A9D1MSZ4_9PROT</name>
<reference evidence="11" key="2">
    <citation type="journal article" date="2021" name="PeerJ">
        <title>Extensive microbial diversity within the chicken gut microbiome revealed by metagenomics and culture.</title>
        <authorList>
            <person name="Gilroy R."/>
            <person name="Ravi A."/>
            <person name="Getino M."/>
            <person name="Pursley I."/>
            <person name="Horton D.L."/>
            <person name="Alikhan N.F."/>
            <person name="Baker D."/>
            <person name="Gharbi K."/>
            <person name="Hall N."/>
            <person name="Watson M."/>
            <person name="Adriaenssens E.M."/>
            <person name="Foster-Nyarko E."/>
            <person name="Jarju S."/>
            <person name="Secka A."/>
            <person name="Antonio M."/>
            <person name="Oren A."/>
            <person name="Chaudhuri R.R."/>
            <person name="La Ragione R."/>
            <person name="Hildebrand F."/>
            <person name="Pallen M.J."/>
        </authorList>
    </citation>
    <scope>NUCLEOTIDE SEQUENCE</scope>
    <source>
        <strain evidence="11">CHK136-897</strain>
    </source>
</reference>
<evidence type="ECO:0000256" key="8">
    <source>
        <dbReference type="NCBIfam" id="TIGR00019"/>
    </source>
</evidence>
<comment type="similarity">
    <text evidence="3 7">Belongs to the prokaryotic/mitochondrial release factor family.</text>
</comment>
<dbReference type="GO" id="GO:0016149">
    <property type="term" value="F:translation release factor activity, codon specific"/>
    <property type="evidence" value="ECO:0007669"/>
    <property type="project" value="UniProtKB-UniRule"/>
</dbReference>
<evidence type="ECO:0000256" key="2">
    <source>
        <dbReference type="ARBA" id="ARBA00004496"/>
    </source>
</evidence>
<comment type="subcellular location">
    <subcellularLocation>
        <location evidence="2 7">Cytoplasm</location>
    </subcellularLocation>
</comment>
<feature type="domain" description="Prokaryotic-type class I peptide chain release factors" evidence="10">
    <location>
        <begin position="223"/>
        <end position="239"/>
    </location>
</feature>
<dbReference type="PROSITE" id="PS00745">
    <property type="entry name" value="RF_PROK_I"/>
    <property type="match status" value="1"/>
</dbReference>
<dbReference type="FunFam" id="3.30.70.1660:FF:000002">
    <property type="entry name" value="Peptide chain release factor 1"/>
    <property type="match status" value="1"/>
</dbReference>
<accession>A0A9D1MSZ4</accession>
<comment type="PTM">
    <text evidence="7">Methylated by PrmC. Methylation increases the termination efficiency of RF1.</text>
</comment>
<dbReference type="FunFam" id="3.30.160.20:FF:000004">
    <property type="entry name" value="Peptide chain release factor 1"/>
    <property type="match status" value="1"/>
</dbReference>
<dbReference type="Proteomes" id="UP000824142">
    <property type="component" value="Unassembled WGS sequence"/>
</dbReference>
<dbReference type="PANTHER" id="PTHR43804:SF7">
    <property type="entry name" value="LD18447P"/>
    <property type="match status" value="1"/>
</dbReference>
<evidence type="ECO:0000313" key="11">
    <source>
        <dbReference type="EMBL" id="HIU65778.1"/>
    </source>
</evidence>
<dbReference type="SUPFAM" id="SSF75620">
    <property type="entry name" value="Release factor"/>
    <property type="match status" value="1"/>
</dbReference>
<dbReference type="NCBIfam" id="TIGR00019">
    <property type="entry name" value="prfA"/>
    <property type="match status" value="1"/>
</dbReference>
<evidence type="ECO:0000313" key="12">
    <source>
        <dbReference type="Proteomes" id="UP000824142"/>
    </source>
</evidence>
<comment type="function">
    <text evidence="1 7">Peptide chain release factor 1 directs the termination of translation in response to the peptide chain termination codons UAG and UAA.</text>
</comment>
<keyword evidence="5 7" id="KW-0963">Cytoplasm</keyword>
<sequence>MVIDDKLKDIQTRAVEIESQMNSGTVDGAELTKLSKEYSRLSEILPLINEYFQTKQGIADATEMLHDEELKSIASEQLAELNHKLPEIEKNLQIALLPRDEADDNGAIMEIRAGVGGEESALFAGDLYNQYKSYALRNGWKVEVIEENPTSLHGYKEIIFKIDGAGAYGRMKYESGIHRVQRVPETEAGGRIHTSAASVAVMPEAKDIDVVIEDKDIRIDVFRASGAGGQHVNKTDSAVRITHFPTGIVVTCQNERSQFQNKAAAMDVLRSKLYEKQRQEQVNASNASRKTMVGSGDRSEKIRTYNFPEQRVTDHRIKLTLYKLDDILAGGPALDEMIDALITADQLERLANME</sequence>
<dbReference type="Pfam" id="PF03462">
    <property type="entry name" value="PCRF"/>
    <property type="match status" value="1"/>
</dbReference>
<dbReference type="InterPro" id="IPR050057">
    <property type="entry name" value="Prokaryotic/Mito_RF"/>
</dbReference>
<dbReference type="SMART" id="SM00937">
    <property type="entry name" value="PCRF"/>
    <property type="match status" value="1"/>
</dbReference>
<evidence type="ECO:0000256" key="1">
    <source>
        <dbReference type="ARBA" id="ARBA00002986"/>
    </source>
</evidence>
<dbReference type="NCBIfam" id="NF001859">
    <property type="entry name" value="PRK00591.1"/>
    <property type="match status" value="1"/>
</dbReference>
<evidence type="ECO:0000256" key="7">
    <source>
        <dbReference type="HAMAP-Rule" id="MF_00093"/>
    </source>
</evidence>
<organism evidence="11 12">
    <name type="scientific">Candidatus Enterousia avicola</name>
    <dbReference type="NCBI Taxonomy" id="2840787"/>
    <lineage>
        <taxon>Bacteria</taxon>
        <taxon>Pseudomonadati</taxon>
        <taxon>Pseudomonadota</taxon>
        <taxon>Alphaproteobacteria</taxon>
        <taxon>Candidatus Enterousia</taxon>
    </lineage>
</organism>
<evidence type="ECO:0000256" key="6">
    <source>
        <dbReference type="ARBA" id="ARBA00022917"/>
    </source>
</evidence>
<dbReference type="Gene3D" id="3.30.160.20">
    <property type="match status" value="1"/>
</dbReference>
<dbReference type="Pfam" id="PF00472">
    <property type="entry name" value="RF-1"/>
    <property type="match status" value="1"/>
</dbReference>
<evidence type="ECO:0000256" key="9">
    <source>
        <dbReference type="SAM" id="MobiDB-lite"/>
    </source>
</evidence>
<feature type="region of interest" description="Disordered" evidence="9">
    <location>
        <begin position="280"/>
        <end position="299"/>
    </location>
</feature>
<protein>
    <recommendedName>
        <fullName evidence="7 8">Peptide chain release factor 1</fullName>
        <shortName evidence="7">RF-1</shortName>
    </recommendedName>
</protein>
<proteinExistence type="inferred from homology"/>
<reference evidence="11" key="1">
    <citation type="submission" date="2020-10" db="EMBL/GenBank/DDBJ databases">
        <authorList>
            <person name="Gilroy R."/>
        </authorList>
    </citation>
    <scope>NUCLEOTIDE SEQUENCE</scope>
    <source>
        <strain evidence="11">CHK136-897</strain>
    </source>
</reference>
<evidence type="ECO:0000256" key="5">
    <source>
        <dbReference type="ARBA" id="ARBA00022490"/>
    </source>
</evidence>
<dbReference type="InterPro" id="IPR005139">
    <property type="entry name" value="PCRF"/>
</dbReference>
<keyword evidence="4 7" id="KW-0488">Methylation</keyword>
<feature type="modified residue" description="N5-methylglutamine" evidence="7">
    <location>
        <position position="230"/>
    </location>
</feature>
<evidence type="ECO:0000259" key="10">
    <source>
        <dbReference type="PROSITE" id="PS00745"/>
    </source>
</evidence>
<comment type="caution">
    <text evidence="11">The sequence shown here is derived from an EMBL/GenBank/DDBJ whole genome shotgun (WGS) entry which is preliminary data.</text>
</comment>
<feature type="compositionally biased region" description="Polar residues" evidence="9">
    <location>
        <begin position="280"/>
        <end position="289"/>
    </location>
</feature>
<dbReference type="InterPro" id="IPR000352">
    <property type="entry name" value="Pep_chain_release_fac_I"/>
</dbReference>
<dbReference type="InterPro" id="IPR045853">
    <property type="entry name" value="Pep_chain_release_fac_I_sf"/>
</dbReference>
<evidence type="ECO:0000256" key="3">
    <source>
        <dbReference type="ARBA" id="ARBA00010835"/>
    </source>
</evidence>
<evidence type="ECO:0000256" key="4">
    <source>
        <dbReference type="ARBA" id="ARBA00022481"/>
    </source>
</evidence>
<dbReference type="GO" id="GO:0005829">
    <property type="term" value="C:cytosol"/>
    <property type="evidence" value="ECO:0007669"/>
    <property type="project" value="UniProtKB-ARBA"/>
</dbReference>
<dbReference type="HAMAP" id="MF_00093">
    <property type="entry name" value="Rel_fac_1"/>
    <property type="match status" value="1"/>
</dbReference>
<gene>
    <name evidence="7 11" type="primary">prfA</name>
    <name evidence="11" type="ORF">IAC63_04045</name>
</gene>
<dbReference type="Gene3D" id="6.10.140.1950">
    <property type="match status" value="1"/>
</dbReference>
<dbReference type="Gene3D" id="3.30.70.1660">
    <property type="match status" value="1"/>
</dbReference>
<dbReference type="AlphaFoldDB" id="A0A9D1MSZ4"/>
<dbReference type="EMBL" id="DVNO01000035">
    <property type="protein sequence ID" value="HIU65778.1"/>
    <property type="molecule type" value="Genomic_DNA"/>
</dbReference>
<dbReference type="FunFam" id="3.30.70.1660:FF:000004">
    <property type="entry name" value="Peptide chain release factor 1"/>
    <property type="match status" value="1"/>
</dbReference>
<dbReference type="InterPro" id="IPR004373">
    <property type="entry name" value="RF-1"/>
</dbReference>
<dbReference type="PANTHER" id="PTHR43804">
    <property type="entry name" value="LD18447P"/>
    <property type="match status" value="1"/>
</dbReference>
<keyword evidence="6 7" id="KW-0648">Protein biosynthesis</keyword>